<organism evidence="1 2">
    <name type="scientific">Clostridium aciditolerans</name>
    <dbReference type="NCBI Taxonomy" id="339861"/>
    <lineage>
        <taxon>Bacteria</taxon>
        <taxon>Bacillati</taxon>
        <taxon>Bacillota</taxon>
        <taxon>Clostridia</taxon>
        <taxon>Eubacteriales</taxon>
        <taxon>Clostridiaceae</taxon>
        <taxon>Clostridium</taxon>
    </lineage>
</organism>
<name>A0A934HVW1_9CLOT</name>
<dbReference type="InterPro" id="IPR025626">
    <property type="entry name" value="YyzF"/>
</dbReference>
<accession>A0A934HVW1</accession>
<dbReference type="RefSeq" id="WP_211142398.1">
    <property type="nucleotide sequence ID" value="NZ_JAEEGB010000009.1"/>
</dbReference>
<evidence type="ECO:0000313" key="2">
    <source>
        <dbReference type="Proteomes" id="UP000622687"/>
    </source>
</evidence>
<gene>
    <name evidence="1" type="ORF">I6U51_09375</name>
</gene>
<evidence type="ECO:0000313" key="1">
    <source>
        <dbReference type="EMBL" id="MBI6872914.1"/>
    </source>
</evidence>
<dbReference type="Proteomes" id="UP000622687">
    <property type="component" value="Unassembled WGS sequence"/>
</dbReference>
<proteinExistence type="predicted"/>
<dbReference type="NCBIfam" id="TIGR04129">
    <property type="entry name" value="CxxH_BA5709"/>
    <property type="match status" value="1"/>
</dbReference>
<dbReference type="EMBL" id="JAEEGB010000009">
    <property type="protein sequence ID" value="MBI6872914.1"/>
    <property type="molecule type" value="Genomic_DNA"/>
</dbReference>
<dbReference type="AlphaFoldDB" id="A0A934HVW1"/>
<comment type="caution">
    <text evidence="1">The sequence shown here is derived from an EMBL/GenBank/DDBJ whole genome shotgun (WGS) entry which is preliminary data.</text>
</comment>
<dbReference type="Pfam" id="PF14116">
    <property type="entry name" value="YyzF"/>
    <property type="match status" value="1"/>
</dbReference>
<keyword evidence="2" id="KW-1185">Reference proteome</keyword>
<protein>
    <submittedName>
        <fullName evidence="1">CxxH/CxxC protein</fullName>
    </submittedName>
</protein>
<sequence length="50" mass="5884">MPKEIKYCCENHVDIAFDDFLVENETFPNLEKCENEQCSYCNNTAKYVLS</sequence>
<reference evidence="1" key="1">
    <citation type="submission" date="2020-12" db="EMBL/GenBank/DDBJ databases">
        <title>Clostridium thailandense sp. nov., a novel acetogenic bacterium isolated from peat land soil in Thailand.</title>
        <authorList>
            <person name="Chaikitkaew S."/>
            <person name="Birkeland N.K."/>
        </authorList>
    </citation>
    <scope>NUCLEOTIDE SEQUENCE</scope>
    <source>
        <strain evidence="1">DSM 17425</strain>
    </source>
</reference>